<dbReference type="Gene3D" id="3.10.20.860">
    <property type="match status" value="1"/>
</dbReference>
<reference evidence="1" key="1">
    <citation type="submission" date="2023-05" db="EMBL/GenBank/DDBJ databases">
        <title>Anaerotaeda fermentans gen. nov., sp. nov., a novel anaerobic planctomycete of the new family within the order Sedimentisphaerales isolated from Taman Peninsula, Russia.</title>
        <authorList>
            <person name="Khomyakova M.A."/>
            <person name="Merkel A.Y."/>
            <person name="Slobodkin A.I."/>
        </authorList>
    </citation>
    <scope>NUCLEOTIDE SEQUENCE</scope>
    <source>
        <strain evidence="1">M17dextr</strain>
    </source>
</reference>
<proteinExistence type="predicted"/>
<dbReference type="NCBIfam" id="TIGR03831">
    <property type="entry name" value="YgiT_finger"/>
    <property type="match status" value="1"/>
</dbReference>
<evidence type="ECO:0000313" key="1">
    <source>
        <dbReference type="EMBL" id="MDI6449725.1"/>
    </source>
</evidence>
<dbReference type="InterPro" id="IPR022453">
    <property type="entry name" value="Znf_MqsA-type"/>
</dbReference>
<gene>
    <name evidence="1" type="ORF">QJ522_11770</name>
</gene>
<comment type="caution">
    <text evidence="1">The sequence shown here is derived from an EMBL/GenBank/DDBJ whole genome shotgun (WGS) entry which is preliminary data.</text>
</comment>
<dbReference type="Proteomes" id="UP001431776">
    <property type="component" value="Unassembled WGS sequence"/>
</dbReference>
<dbReference type="EMBL" id="JASCXX010000012">
    <property type="protein sequence ID" value="MDI6449725.1"/>
    <property type="molecule type" value="Genomic_DNA"/>
</dbReference>
<evidence type="ECO:0000313" key="2">
    <source>
        <dbReference type="Proteomes" id="UP001431776"/>
    </source>
</evidence>
<sequence>MDVLQITVCPSCGSTEIEKVCRDWSGEYAGRPYTVPSLEFYECPACGERIYDRQAMRKIQQHSPAFHHAQAR</sequence>
<accession>A0AAW6TYM3</accession>
<name>A0AAW6TYM3_9BACT</name>
<protein>
    <submittedName>
        <fullName evidence="1">Type II toxin-antitoxin system MqsA family antitoxin</fullName>
    </submittedName>
</protein>
<dbReference type="InterPro" id="IPR032758">
    <property type="entry name" value="MqsA/HigA-2"/>
</dbReference>
<keyword evidence="2" id="KW-1185">Reference proteome</keyword>
<organism evidence="1 2">
    <name type="scientific">Anaerobaca lacustris</name>
    <dbReference type="NCBI Taxonomy" id="3044600"/>
    <lineage>
        <taxon>Bacteria</taxon>
        <taxon>Pseudomonadati</taxon>
        <taxon>Planctomycetota</taxon>
        <taxon>Phycisphaerae</taxon>
        <taxon>Sedimentisphaerales</taxon>
        <taxon>Anaerobacaceae</taxon>
        <taxon>Anaerobaca</taxon>
    </lineage>
</organism>
<dbReference type="Pfam" id="PF15731">
    <property type="entry name" value="MqsA_antitoxin"/>
    <property type="match status" value="1"/>
</dbReference>
<dbReference type="RefSeq" id="WP_349245133.1">
    <property type="nucleotide sequence ID" value="NZ_JASCXX010000012.1"/>
</dbReference>
<dbReference type="AlphaFoldDB" id="A0AAW6TYM3"/>